<feature type="non-terminal residue" evidence="2">
    <location>
        <position position="1"/>
    </location>
</feature>
<keyword evidence="1" id="KW-0472">Membrane</keyword>
<dbReference type="Proteomes" id="UP001328107">
    <property type="component" value="Unassembled WGS sequence"/>
</dbReference>
<proteinExistence type="predicted"/>
<keyword evidence="1" id="KW-1133">Transmembrane helix</keyword>
<feature type="transmembrane region" description="Helical" evidence="1">
    <location>
        <begin position="37"/>
        <end position="54"/>
    </location>
</feature>
<organism evidence="2 3">
    <name type="scientific">Pristionchus mayeri</name>
    <dbReference type="NCBI Taxonomy" id="1317129"/>
    <lineage>
        <taxon>Eukaryota</taxon>
        <taxon>Metazoa</taxon>
        <taxon>Ecdysozoa</taxon>
        <taxon>Nematoda</taxon>
        <taxon>Chromadorea</taxon>
        <taxon>Rhabditida</taxon>
        <taxon>Rhabditina</taxon>
        <taxon>Diplogasteromorpha</taxon>
        <taxon>Diplogasteroidea</taxon>
        <taxon>Neodiplogasteridae</taxon>
        <taxon>Pristionchus</taxon>
    </lineage>
</organism>
<name>A0AAN4ZC37_9BILA</name>
<feature type="transmembrane region" description="Helical" evidence="1">
    <location>
        <begin position="74"/>
        <end position="96"/>
    </location>
</feature>
<feature type="transmembrane region" description="Helical" evidence="1">
    <location>
        <begin position="141"/>
        <end position="161"/>
    </location>
</feature>
<evidence type="ECO:0000313" key="3">
    <source>
        <dbReference type="Proteomes" id="UP001328107"/>
    </source>
</evidence>
<sequence length="188" mass="21515">ITNFAVYSIFDCIQILQFLCLDLIIQYHSFRQIFPRAYVISIVVIMLVILLRHFTADAENTYACFRMAADSRFVYNLVTVLEILSFVIGLSSLILLVNLDKEESLYRILLLIATAIKVPECVITALCGYDHPLNSPIGMAFRHVCYGLLKVAFVATFFEIARKIKDQPVKEEIQRESFENPSGEQMHI</sequence>
<comment type="caution">
    <text evidence="2">The sequence shown here is derived from an EMBL/GenBank/DDBJ whole genome shotgun (WGS) entry which is preliminary data.</text>
</comment>
<reference evidence="3" key="1">
    <citation type="submission" date="2022-10" db="EMBL/GenBank/DDBJ databases">
        <title>Genome assembly of Pristionchus species.</title>
        <authorList>
            <person name="Yoshida K."/>
            <person name="Sommer R.J."/>
        </authorList>
    </citation>
    <scope>NUCLEOTIDE SEQUENCE [LARGE SCALE GENOMIC DNA]</scope>
    <source>
        <strain evidence="3">RS5460</strain>
    </source>
</reference>
<keyword evidence="3" id="KW-1185">Reference proteome</keyword>
<protein>
    <submittedName>
        <fullName evidence="2">Uncharacterized protein</fullName>
    </submittedName>
</protein>
<keyword evidence="1" id="KW-0812">Transmembrane</keyword>
<gene>
    <name evidence="2" type="ORF">PMAYCL1PPCAC_08618</name>
</gene>
<feature type="transmembrane region" description="Helical" evidence="1">
    <location>
        <begin position="6"/>
        <end position="25"/>
    </location>
</feature>
<accession>A0AAN4ZC37</accession>
<dbReference type="EMBL" id="BTRK01000002">
    <property type="protein sequence ID" value="GMR38423.1"/>
    <property type="molecule type" value="Genomic_DNA"/>
</dbReference>
<dbReference type="AlphaFoldDB" id="A0AAN4ZC37"/>
<evidence type="ECO:0000256" key="1">
    <source>
        <dbReference type="SAM" id="Phobius"/>
    </source>
</evidence>
<evidence type="ECO:0000313" key="2">
    <source>
        <dbReference type="EMBL" id="GMR38423.1"/>
    </source>
</evidence>